<name>A0A1H6JT49_9GAMM</name>
<reference evidence="2" key="1">
    <citation type="submission" date="2016-06" db="EMBL/GenBank/DDBJ databases">
        <authorList>
            <person name="Petersen J."/>
            <person name="Sayavedra L."/>
        </authorList>
    </citation>
    <scope>NUCLEOTIDE SEQUENCE [LARGE SCALE GENOMIC DNA]</scope>
    <source>
        <strain evidence="2">BazSymA</strain>
    </source>
</reference>
<evidence type="ECO:0000313" key="1">
    <source>
        <dbReference type="EMBL" id="SEH65702.1"/>
    </source>
</evidence>
<evidence type="ECO:0000313" key="2">
    <source>
        <dbReference type="Proteomes" id="UP000198988"/>
    </source>
</evidence>
<gene>
    <name evidence="1" type="ORF">BAZSYMA_ACONTIG00984_16</name>
</gene>
<dbReference type="EMBL" id="CDSC02000077">
    <property type="protein sequence ID" value="SEH65702.1"/>
    <property type="molecule type" value="Genomic_DNA"/>
</dbReference>
<sequence>MVIFLVMAVLALPAISVKLFAATVIPTLECFPPRFGVTIMIYSVAFTWVNERGCIVPFVMLISSMVNDPPLMASLNLNMIVLAVVSAPPLPRIIKVGPVLSSTKLPLAIILVNKLAV</sequence>
<organism evidence="1 2">
    <name type="scientific">Bathymodiolus azoricus thioautotrophic gill symbiont</name>
    <dbReference type="NCBI Taxonomy" id="235205"/>
    <lineage>
        <taxon>Bacteria</taxon>
        <taxon>Pseudomonadati</taxon>
        <taxon>Pseudomonadota</taxon>
        <taxon>Gammaproteobacteria</taxon>
        <taxon>sulfur-oxidizing symbionts</taxon>
    </lineage>
</organism>
<accession>A0A1H6JT49</accession>
<dbReference type="AlphaFoldDB" id="A0A1H6JT49"/>
<proteinExistence type="predicted"/>
<protein>
    <submittedName>
        <fullName evidence="1">Secreted protein</fullName>
    </submittedName>
</protein>
<dbReference type="Proteomes" id="UP000198988">
    <property type="component" value="Unassembled WGS sequence"/>
</dbReference>